<evidence type="ECO:0000313" key="1">
    <source>
        <dbReference type="EMBL" id="CEK82672.1"/>
    </source>
</evidence>
<accession>A0A0B7ARR4</accession>
<name>A0A0B7ARR4_9EUPU</name>
<reference evidence="2" key="1">
    <citation type="submission" date="2014-12" db="EMBL/GenBank/DDBJ databases">
        <title>Insight into the proteome of Arion vulgaris.</title>
        <authorList>
            <person name="Aradska J."/>
            <person name="Bulat T."/>
            <person name="Smidak R."/>
            <person name="Sarate P."/>
            <person name="Gangsoo J."/>
            <person name="Sialana F."/>
            <person name="Bilban M."/>
            <person name="Lubec G."/>
        </authorList>
    </citation>
    <scope>NUCLEOTIDE SEQUENCE</scope>
    <source>
        <tissue evidence="2">Skin</tissue>
    </source>
</reference>
<protein>
    <submittedName>
        <fullName evidence="2">Uncharacterized protein</fullName>
    </submittedName>
</protein>
<proteinExistence type="predicted"/>
<dbReference type="AlphaFoldDB" id="A0A0B7ARR4"/>
<sequence length="54" mass="6204">MHVKLVSSNDYKLYTYCRKVTFNRSITDNKIVVVKQDVYGKLSETCIVTANMVS</sequence>
<evidence type="ECO:0000313" key="2">
    <source>
        <dbReference type="EMBL" id="CEK82681.1"/>
    </source>
</evidence>
<dbReference type="EMBL" id="HACG01035816">
    <property type="protein sequence ID" value="CEK82681.1"/>
    <property type="molecule type" value="Transcribed_RNA"/>
</dbReference>
<organism evidence="2">
    <name type="scientific">Arion vulgaris</name>
    <dbReference type="NCBI Taxonomy" id="1028688"/>
    <lineage>
        <taxon>Eukaryota</taxon>
        <taxon>Metazoa</taxon>
        <taxon>Spiralia</taxon>
        <taxon>Lophotrochozoa</taxon>
        <taxon>Mollusca</taxon>
        <taxon>Gastropoda</taxon>
        <taxon>Heterobranchia</taxon>
        <taxon>Euthyneura</taxon>
        <taxon>Panpulmonata</taxon>
        <taxon>Eupulmonata</taxon>
        <taxon>Stylommatophora</taxon>
        <taxon>Helicina</taxon>
        <taxon>Arionoidea</taxon>
        <taxon>Arionidae</taxon>
        <taxon>Arion</taxon>
    </lineage>
</organism>
<gene>
    <name evidence="2" type="primary">ORF132917</name>
    <name evidence="1" type="synonym">ORF132875</name>
</gene>
<dbReference type="EMBL" id="HACG01035807">
    <property type="protein sequence ID" value="CEK82672.1"/>
    <property type="molecule type" value="Transcribed_RNA"/>
</dbReference>